<evidence type="ECO:0008006" key="4">
    <source>
        <dbReference type="Google" id="ProtNLM"/>
    </source>
</evidence>
<dbReference type="Proteomes" id="UP001139353">
    <property type="component" value="Unassembled WGS sequence"/>
</dbReference>
<organism evidence="2 3">
    <name type="scientific">Scleromatobacter humisilvae</name>
    <dbReference type="NCBI Taxonomy" id="2897159"/>
    <lineage>
        <taxon>Bacteria</taxon>
        <taxon>Pseudomonadati</taxon>
        <taxon>Pseudomonadota</taxon>
        <taxon>Betaproteobacteria</taxon>
        <taxon>Burkholderiales</taxon>
        <taxon>Sphaerotilaceae</taxon>
        <taxon>Scleromatobacter</taxon>
    </lineage>
</organism>
<feature type="signal peptide" evidence="1">
    <location>
        <begin position="1"/>
        <end position="23"/>
    </location>
</feature>
<accession>A0A9X1YHX5</accession>
<evidence type="ECO:0000256" key="1">
    <source>
        <dbReference type="SAM" id="SignalP"/>
    </source>
</evidence>
<evidence type="ECO:0000313" key="2">
    <source>
        <dbReference type="EMBL" id="MCK9686468.1"/>
    </source>
</evidence>
<evidence type="ECO:0000313" key="3">
    <source>
        <dbReference type="Proteomes" id="UP001139353"/>
    </source>
</evidence>
<comment type="caution">
    <text evidence="2">The sequence shown here is derived from an EMBL/GenBank/DDBJ whole genome shotgun (WGS) entry which is preliminary data.</text>
</comment>
<dbReference type="RefSeq" id="WP_275682492.1">
    <property type="nucleotide sequence ID" value="NZ_JAJLJH010000002.1"/>
</dbReference>
<gene>
    <name evidence="2" type="ORF">LPC04_12195</name>
</gene>
<sequence length="98" mass="10119">MKSTLLVSAVALAATAFAISAQAQTGRPSAIEVQASSDAPRTVATDEEAGSYARYLMLNGATRDEALAAARNVDHPVVRSRLAAKGRAPADAKAPVRQ</sequence>
<proteinExistence type="predicted"/>
<dbReference type="EMBL" id="JAJLJH010000002">
    <property type="protein sequence ID" value="MCK9686468.1"/>
    <property type="molecule type" value="Genomic_DNA"/>
</dbReference>
<protein>
    <recommendedName>
        <fullName evidence="4">DUF4148 domain-containing protein</fullName>
    </recommendedName>
</protein>
<dbReference type="AlphaFoldDB" id="A0A9X1YHX5"/>
<feature type="chain" id="PRO_5040815910" description="DUF4148 domain-containing protein" evidence="1">
    <location>
        <begin position="24"/>
        <end position="98"/>
    </location>
</feature>
<reference evidence="2" key="1">
    <citation type="submission" date="2021-11" db="EMBL/GenBank/DDBJ databases">
        <title>BS-T2-15 a new species belonging to the Comamonadaceae family isolated from the soil of a French oak forest.</title>
        <authorList>
            <person name="Mieszkin S."/>
            <person name="Alain K."/>
        </authorList>
    </citation>
    <scope>NUCLEOTIDE SEQUENCE</scope>
    <source>
        <strain evidence="2">BS-T2-15</strain>
    </source>
</reference>
<keyword evidence="1" id="KW-0732">Signal</keyword>
<name>A0A9X1YHX5_9BURK</name>
<keyword evidence="3" id="KW-1185">Reference proteome</keyword>